<dbReference type="InterPro" id="IPR025657">
    <property type="entry name" value="RadC_JAB"/>
</dbReference>
<dbReference type="InterPro" id="IPR046778">
    <property type="entry name" value="UPF0758_N"/>
</dbReference>
<dbReference type="PANTHER" id="PTHR30471:SF3">
    <property type="entry name" value="UPF0758 PROTEIN YEES-RELATED"/>
    <property type="match status" value="1"/>
</dbReference>
<dbReference type="InterPro" id="IPR037518">
    <property type="entry name" value="MPN"/>
</dbReference>
<dbReference type="InterPro" id="IPR001405">
    <property type="entry name" value="UPF0758"/>
</dbReference>
<dbReference type="Pfam" id="PF04002">
    <property type="entry name" value="RadC"/>
    <property type="match status" value="1"/>
</dbReference>
<organism evidence="8 9">
    <name type="scientific">Marinilabilia salmonicolor</name>
    <dbReference type="NCBI Taxonomy" id="989"/>
    <lineage>
        <taxon>Bacteria</taxon>
        <taxon>Pseudomonadati</taxon>
        <taxon>Bacteroidota</taxon>
        <taxon>Bacteroidia</taxon>
        <taxon>Marinilabiliales</taxon>
        <taxon>Marinilabiliaceae</taxon>
        <taxon>Marinilabilia</taxon>
    </lineage>
</organism>
<evidence type="ECO:0000256" key="4">
    <source>
        <dbReference type="ARBA" id="ARBA00022833"/>
    </source>
</evidence>
<evidence type="ECO:0000313" key="8">
    <source>
        <dbReference type="EMBL" id="RCW24981.1"/>
    </source>
</evidence>
<evidence type="ECO:0000256" key="5">
    <source>
        <dbReference type="ARBA" id="ARBA00023049"/>
    </source>
</evidence>
<evidence type="ECO:0000313" key="9">
    <source>
        <dbReference type="Proteomes" id="UP000252733"/>
    </source>
</evidence>
<keyword evidence="5" id="KW-0482">Metalloprotease</keyword>
<feature type="domain" description="MPN" evidence="7">
    <location>
        <begin position="153"/>
        <end position="274"/>
    </location>
</feature>
<sequence>MPARFCPSGQLGKPTHIAHICKSHRLSLKPKFAKECNFCQRSSETELILVFLKLDMRKIAEIPINDKPREKLAFKGVQALTSKELLMVILGRGIKGRDVTILANDILKLIELEKENLTFEKLEALQGVGAAKAGQILASFELARRYLIKPEQKINNTQDVLSLVSEIRNKKQEHFITITLTGASNVIEKRTVFKGTINFSLVHPREIFSDALTDRAAGIIFIHNHPENEVEPSEADIKITKQLCEAAKLLGIEVVDHIIVTKNEHFSFQSKGLL</sequence>
<dbReference type="Gene3D" id="3.40.140.10">
    <property type="entry name" value="Cytidine Deaminase, domain 2"/>
    <property type="match status" value="1"/>
</dbReference>
<dbReference type="GO" id="GO:0046872">
    <property type="term" value="F:metal ion binding"/>
    <property type="evidence" value="ECO:0007669"/>
    <property type="project" value="UniProtKB-KW"/>
</dbReference>
<evidence type="ECO:0000256" key="3">
    <source>
        <dbReference type="ARBA" id="ARBA00022801"/>
    </source>
</evidence>
<keyword evidence="4" id="KW-0862">Zinc</keyword>
<dbReference type="NCBIfam" id="NF000642">
    <property type="entry name" value="PRK00024.1"/>
    <property type="match status" value="1"/>
</dbReference>
<evidence type="ECO:0000256" key="1">
    <source>
        <dbReference type="ARBA" id="ARBA00022670"/>
    </source>
</evidence>
<keyword evidence="3" id="KW-0378">Hydrolase</keyword>
<dbReference type="PANTHER" id="PTHR30471">
    <property type="entry name" value="DNA REPAIR PROTEIN RADC"/>
    <property type="match status" value="1"/>
</dbReference>
<evidence type="ECO:0000256" key="6">
    <source>
        <dbReference type="RuleBase" id="RU003797"/>
    </source>
</evidence>
<dbReference type="GO" id="GO:0008237">
    <property type="term" value="F:metallopeptidase activity"/>
    <property type="evidence" value="ECO:0007669"/>
    <property type="project" value="UniProtKB-KW"/>
</dbReference>
<evidence type="ECO:0000259" key="7">
    <source>
        <dbReference type="PROSITE" id="PS50249"/>
    </source>
</evidence>
<keyword evidence="1" id="KW-0645">Protease</keyword>
<keyword evidence="9" id="KW-1185">Reference proteome</keyword>
<reference evidence="8 9" key="1">
    <citation type="submission" date="2018-07" db="EMBL/GenBank/DDBJ databases">
        <title>Freshwater and sediment microbial communities from various areas in North America, analyzing microbe dynamics in response to fracking.</title>
        <authorList>
            <person name="Lamendella R."/>
        </authorList>
    </citation>
    <scope>NUCLEOTIDE SEQUENCE [LARGE SCALE GENOMIC DNA]</scope>
    <source>
        <strain evidence="8 9">160A</strain>
    </source>
</reference>
<keyword evidence="2" id="KW-0479">Metal-binding</keyword>
<protein>
    <submittedName>
        <fullName evidence="8">DNA repair protein RadC</fullName>
    </submittedName>
</protein>
<dbReference type="EMBL" id="QPIZ01000044">
    <property type="protein sequence ID" value="RCW24981.1"/>
    <property type="molecule type" value="Genomic_DNA"/>
</dbReference>
<dbReference type="Proteomes" id="UP000252733">
    <property type="component" value="Unassembled WGS sequence"/>
</dbReference>
<dbReference type="AlphaFoldDB" id="A0A368UNX0"/>
<comment type="caution">
    <text evidence="8">The sequence shown here is derived from an EMBL/GenBank/DDBJ whole genome shotgun (WGS) entry which is preliminary data.</text>
</comment>
<dbReference type="CDD" id="cd08071">
    <property type="entry name" value="MPN_DUF2466"/>
    <property type="match status" value="1"/>
</dbReference>
<gene>
    <name evidence="8" type="ORF">DFO77_1444</name>
</gene>
<dbReference type="Pfam" id="PF20582">
    <property type="entry name" value="UPF0758_N"/>
    <property type="match status" value="1"/>
</dbReference>
<evidence type="ECO:0000256" key="2">
    <source>
        <dbReference type="ARBA" id="ARBA00022723"/>
    </source>
</evidence>
<proteinExistence type="inferred from homology"/>
<accession>A0A368UNX0</accession>
<dbReference type="GO" id="GO:0006508">
    <property type="term" value="P:proteolysis"/>
    <property type="evidence" value="ECO:0007669"/>
    <property type="project" value="UniProtKB-KW"/>
</dbReference>
<comment type="similarity">
    <text evidence="6">Belongs to the UPF0758 family.</text>
</comment>
<dbReference type="NCBIfam" id="TIGR00608">
    <property type="entry name" value="radc"/>
    <property type="match status" value="1"/>
</dbReference>
<name>A0A368UNX0_9BACT</name>
<dbReference type="PROSITE" id="PS50249">
    <property type="entry name" value="MPN"/>
    <property type="match status" value="1"/>
</dbReference>